<dbReference type="STRING" id="2017.SAMN05444320_11770"/>
<dbReference type="OrthoDB" id="3576198at2"/>
<dbReference type="Proteomes" id="UP000184501">
    <property type="component" value="Unassembled WGS sequence"/>
</dbReference>
<evidence type="ECO:0000313" key="2">
    <source>
        <dbReference type="EMBL" id="SHG96778.1"/>
    </source>
</evidence>
<reference evidence="2 3" key="1">
    <citation type="submission" date="2016-11" db="EMBL/GenBank/DDBJ databases">
        <authorList>
            <person name="Jaros S."/>
            <person name="Januszkiewicz K."/>
            <person name="Wedrychowicz H."/>
        </authorList>
    </citation>
    <scope>NUCLEOTIDE SEQUENCE [LARGE SCALE GENOMIC DNA]</scope>
    <source>
        <strain evidence="2 3">DSM 44523</strain>
    </source>
</reference>
<dbReference type="EMBL" id="FQVN01000017">
    <property type="protein sequence ID" value="SHG96778.1"/>
    <property type="molecule type" value="Genomic_DNA"/>
</dbReference>
<feature type="domain" description="SnoaL-like" evidence="1">
    <location>
        <begin position="9"/>
        <end position="105"/>
    </location>
</feature>
<dbReference type="InterPro" id="IPR032710">
    <property type="entry name" value="NTF2-like_dom_sf"/>
</dbReference>
<dbReference type="AlphaFoldDB" id="A0A1M5P4W4"/>
<sequence>MVAAEVRIVLDFHDAVNAGEPERLRPLLHDDVEVGGTYGGVRGIAMVEQWFGHAALVLVPRRVFRRGEFVVAEQDVRRRDTGDEPSEPAEPQVVASVFRVIDGRIEMIHRYRDLGEALGTVDVTEDDEVTPVSSTDTT</sequence>
<dbReference type="RefSeq" id="WP_073489817.1">
    <property type="nucleotide sequence ID" value="NZ_FQVN01000017.1"/>
</dbReference>
<accession>A0A1M5P4W4</accession>
<protein>
    <submittedName>
        <fullName evidence="2">SnoaL-like domain-containing protein</fullName>
    </submittedName>
</protein>
<dbReference type="Gene3D" id="3.10.450.50">
    <property type="match status" value="1"/>
</dbReference>
<keyword evidence="3" id="KW-1185">Reference proteome</keyword>
<dbReference type="InterPro" id="IPR037401">
    <property type="entry name" value="SnoaL-like"/>
</dbReference>
<proteinExistence type="predicted"/>
<gene>
    <name evidence="2" type="ORF">SAMN05444320_11770</name>
</gene>
<evidence type="ECO:0000313" key="3">
    <source>
        <dbReference type="Proteomes" id="UP000184501"/>
    </source>
</evidence>
<dbReference type="SUPFAM" id="SSF54427">
    <property type="entry name" value="NTF2-like"/>
    <property type="match status" value="1"/>
</dbReference>
<dbReference type="Pfam" id="PF12680">
    <property type="entry name" value="SnoaL_2"/>
    <property type="match status" value="1"/>
</dbReference>
<name>A0A1M5P4W4_STRHI</name>
<evidence type="ECO:0000259" key="1">
    <source>
        <dbReference type="Pfam" id="PF12680"/>
    </source>
</evidence>
<organism evidence="2 3">
    <name type="scientific">Streptoalloteichus hindustanus</name>
    <dbReference type="NCBI Taxonomy" id="2017"/>
    <lineage>
        <taxon>Bacteria</taxon>
        <taxon>Bacillati</taxon>
        <taxon>Actinomycetota</taxon>
        <taxon>Actinomycetes</taxon>
        <taxon>Pseudonocardiales</taxon>
        <taxon>Pseudonocardiaceae</taxon>
        <taxon>Streptoalloteichus</taxon>
    </lineage>
</organism>